<dbReference type="Proteomes" id="UP000284178">
    <property type="component" value="Unassembled WGS sequence"/>
</dbReference>
<protein>
    <submittedName>
        <fullName evidence="9">ABC transporter ATP-binding protein</fullName>
    </submittedName>
</protein>
<comment type="subcellular location">
    <subcellularLocation>
        <location evidence="1">Cell membrane</location>
        <topology evidence="1">Multi-pass membrane protein</topology>
    </subcellularLocation>
</comment>
<gene>
    <name evidence="9" type="ORF">DWY25_10170</name>
</gene>
<organism evidence="9 10">
    <name type="scientific">Holdemania filiformis</name>
    <dbReference type="NCBI Taxonomy" id="61171"/>
    <lineage>
        <taxon>Bacteria</taxon>
        <taxon>Bacillati</taxon>
        <taxon>Bacillota</taxon>
        <taxon>Erysipelotrichia</taxon>
        <taxon>Erysipelotrichales</taxon>
        <taxon>Erysipelotrichaceae</taxon>
        <taxon>Holdemania</taxon>
    </lineage>
</organism>
<dbReference type="PANTHER" id="PTHR24221:SF654">
    <property type="entry name" value="ATP-BINDING CASSETTE SUB-FAMILY B MEMBER 6"/>
    <property type="match status" value="1"/>
</dbReference>
<dbReference type="InterPro" id="IPR039421">
    <property type="entry name" value="Type_1_exporter"/>
</dbReference>
<evidence type="ECO:0000256" key="1">
    <source>
        <dbReference type="ARBA" id="ARBA00004651"/>
    </source>
</evidence>
<feature type="domain" description="ABC transporter" evidence="8">
    <location>
        <begin position="355"/>
        <end position="594"/>
    </location>
</feature>
<evidence type="ECO:0000256" key="4">
    <source>
        <dbReference type="ARBA" id="ARBA00022840"/>
    </source>
</evidence>
<dbReference type="PANTHER" id="PTHR24221">
    <property type="entry name" value="ATP-BINDING CASSETTE SUB-FAMILY B"/>
    <property type="match status" value="1"/>
</dbReference>
<dbReference type="InterPro" id="IPR003439">
    <property type="entry name" value="ABC_transporter-like_ATP-bd"/>
</dbReference>
<evidence type="ECO:0000256" key="3">
    <source>
        <dbReference type="ARBA" id="ARBA00022741"/>
    </source>
</evidence>
<feature type="transmembrane region" description="Helical" evidence="7">
    <location>
        <begin position="291"/>
        <end position="310"/>
    </location>
</feature>
<name>A0A412FZH7_9FIRM</name>
<evidence type="ECO:0000256" key="6">
    <source>
        <dbReference type="ARBA" id="ARBA00023136"/>
    </source>
</evidence>
<dbReference type="Pfam" id="PF00005">
    <property type="entry name" value="ABC_tran"/>
    <property type="match status" value="1"/>
</dbReference>
<keyword evidence="10" id="KW-1185">Reference proteome</keyword>
<sequence length="616" mass="70065">MKITTGRGVIMKYSVRSTYHLVYSKMWDFDRKLVYYGIAEVLFSAITPLVGVFMPSLIIACLEQQAGVQTLVLVCLSAFLVYGVINGIQTFLENRSSTQFILYRLKKFWSEMFRSTITRDYQNVEDYKTQIQIAKTEECLSTNDHGLEGFCHHNIKLAVNLLGLTLYSLVIGTTNIQLIGLLLGLSVIQYFIYRYAWKKEAATMEESGQIVRSIWYLHKETYNVATGKDIRLYGMRAWMAEFYRSLIRRLEKIEGKVRSAYFLYDMAGIFIQAVRDLAAYSWLILSLMQGMSIAQFVFLLGVISGFSTWFSTISEMISLLSNDLMRIGYYRDYTESEVVHAKPAESQAAAESMTITFEHVSFQYDQQRKVLDDFNLTIPAGQKVALVGINGAGKTTLVKLLCGLYRPDSGRILLNDRELTEDNREAFQKQLAVVFQDAMIMSVTIAENISGKNLEATDCGKVIEVLKRANLWEKVSRLPLQEKTYLGKDLNTDGIQLSGGEVQRLILARALYKEAKMLILDEPTAALDAIAESEMYKMVNDLVGDHTALFISHRLSSTQFCDRILFLENGVIVEDGTHEELMKRKGKYAKMFEVQSQYYQEGGEVYEFENSLAGNL</sequence>
<feature type="transmembrane region" description="Helical" evidence="7">
    <location>
        <begin position="166"/>
        <end position="192"/>
    </location>
</feature>
<accession>A0A412FZH7</accession>
<dbReference type="InterPro" id="IPR003593">
    <property type="entry name" value="AAA+_ATPase"/>
</dbReference>
<reference evidence="9 10" key="1">
    <citation type="submission" date="2018-08" db="EMBL/GenBank/DDBJ databases">
        <title>A genome reference for cultivated species of the human gut microbiota.</title>
        <authorList>
            <person name="Zou Y."/>
            <person name="Xue W."/>
            <person name="Luo G."/>
        </authorList>
    </citation>
    <scope>NUCLEOTIDE SEQUENCE [LARGE SCALE GENOMIC DNA]</scope>
    <source>
        <strain evidence="9 10">AF24-29</strain>
    </source>
</reference>
<dbReference type="InterPro" id="IPR036640">
    <property type="entry name" value="ABC1_TM_sf"/>
</dbReference>
<dbReference type="SUPFAM" id="SSF90123">
    <property type="entry name" value="ABC transporter transmembrane region"/>
    <property type="match status" value="1"/>
</dbReference>
<evidence type="ECO:0000259" key="8">
    <source>
        <dbReference type="PROSITE" id="PS50893"/>
    </source>
</evidence>
<keyword evidence="3" id="KW-0547">Nucleotide-binding</keyword>
<dbReference type="GO" id="GO:0016887">
    <property type="term" value="F:ATP hydrolysis activity"/>
    <property type="evidence" value="ECO:0007669"/>
    <property type="project" value="InterPro"/>
</dbReference>
<evidence type="ECO:0000313" key="10">
    <source>
        <dbReference type="Proteomes" id="UP000284178"/>
    </source>
</evidence>
<evidence type="ECO:0000256" key="2">
    <source>
        <dbReference type="ARBA" id="ARBA00022692"/>
    </source>
</evidence>
<dbReference type="AlphaFoldDB" id="A0A412FZH7"/>
<dbReference type="InterPro" id="IPR027417">
    <property type="entry name" value="P-loop_NTPase"/>
</dbReference>
<comment type="caution">
    <text evidence="9">The sequence shown here is derived from an EMBL/GenBank/DDBJ whole genome shotgun (WGS) entry which is preliminary data.</text>
</comment>
<feature type="transmembrane region" description="Helical" evidence="7">
    <location>
        <begin position="33"/>
        <end position="54"/>
    </location>
</feature>
<dbReference type="Gene3D" id="3.40.50.300">
    <property type="entry name" value="P-loop containing nucleotide triphosphate hydrolases"/>
    <property type="match status" value="1"/>
</dbReference>
<dbReference type="SMART" id="SM00382">
    <property type="entry name" value="AAA"/>
    <property type="match status" value="1"/>
</dbReference>
<evidence type="ECO:0000256" key="7">
    <source>
        <dbReference type="SAM" id="Phobius"/>
    </source>
</evidence>
<dbReference type="GO" id="GO:0005886">
    <property type="term" value="C:plasma membrane"/>
    <property type="evidence" value="ECO:0007669"/>
    <property type="project" value="UniProtKB-SubCell"/>
</dbReference>
<dbReference type="EMBL" id="QRUP01000011">
    <property type="protein sequence ID" value="RGR73581.1"/>
    <property type="molecule type" value="Genomic_DNA"/>
</dbReference>
<feature type="transmembrane region" description="Helical" evidence="7">
    <location>
        <begin position="262"/>
        <end position="285"/>
    </location>
</feature>
<keyword evidence="5 7" id="KW-1133">Transmembrane helix</keyword>
<dbReference type="SUPFAM" id="SSF52540">
    <property type="entry name" value="P-loop containing nucleoside triphosphate hydrolases"/>
    <property type="match status" value="1"/>
</dbReference>
<proteinExistence type="predicted"/>
<feature type="transmembrane region" description="Helical" evidence="7">
    <location>
        <begin position="66"/>
        <end position="85"/>
    </location>
</feature>
<dbReference type="GO" id="GO:0042626">
    <property type="term" value="F:ATPase-coupled transmembrane transporter activity"/>
    <property type="evidence" value="ECO:0007669"/>
    <property type="project" value="TreeGrafter"/>
</dbReference>
<evidence type="ECO:0000313" key="9">
    <source>
        <dbReference type="EMBL" id="RGR73581.1"/>
    </source>
</evidence>
<keyword evidence="4 9" id="KW-0067">ATP-binding</keyword>
<dbReference type="Gene3D" id="1.20.1560.10">
    <property type="entry name" value="ABC transporter type 1, transmembrane domain"/>
    <property type="match status" value="1"/>
</dbReference>
<keyword evidence="6 7" id="KW-0472">Membrane</keyword>
<evidence type="ECO:0000256" key="5">
    <source>
        <dbReference type="ARBA" id="ARBA00022989"/>
    </source>
</evidence>
<dbReference type="PROSITE" id="PS50893">
    <property type="entry name" value="ABC_TRANSPORTER_2"/>
    <property type="match status" value="1"/>
</dbReference>
<dbReference type="GO" id="GO:0005524">
    <property type="term" value="F:ATP binding"/>
    <property type="evidence" value="ECO:0007669"/>
    <property type="project" value="UniProtKB-KW"/>
</dbReference>
<keyword evidence="2 7" id="KW-0812">Transmembrane</keyword>